<reference evidence="4 5" key="1">
    <citation type="journal article" date="2021" name="Sci. Rep.">
        <title>The distribution of antibiotic resistance genes in chicken gut microbiota commensals.</title>
        <authorList>
            <person name="Juricova H."/>
            <person name="Matiasovicova J."/>
            <person name="Kubasova T."/>
            <person name="Cejkova D."/>
            <person name="Rychlik I."/>
        </authorList>
    </citation>
    <scope>NUCLEOTIDE SEQUENCE [LARGE SCALE GENOMIC DNA]</scope>
    <source>
        <strain evidence="4 5">An829</strain>
    </source>
</reference>
<dbReference type="PANTHER" id="PTHR43808:SF17">
    <property type="entry name" value="PEPTIDASE M20"/>
    <property type="match status" value="1"/>
</dbReference>
<evidence type="ECO:0000256" key="2">
    <source>
        <dbReference type="ARBA" id="ARBA00022801"/>
    </source>
</evidence>
<dbReference type="Gene3D" id="3.30.70.360">
    <property type="match status" value="1"/>
</dbReference>
<evidence type="ECO:0000313" key="5">
    <source>
        <dbReference type="Proteomes" id="UP000715095"/>
    </source>
</evidence>
<gene>
    <name evidence="4" type="ORF">H6A60_09190</name>
</gene>
<dbReference type="InterPro" id="IPR002933">
    <property type="entry name" value="Peptidase_M20"/>
</dbReference>
<sequence>MSRIPGPIEADVLKTMDAIVKAPEVAKALELAQAGAEAAMALQVHLCEIPAPTFEEQVRAEEMVRLMKANGLKDVTIDGIGNVVGRRPGKNPEGPLLVIGAHMDTVFPAGTEIKVRREGNVYYGPGIGDNCSGLRCLLETVRCMNEAGVETEGDIWFCGTVGEEGLGDIRGSKYLFRENNTVNRIDGFLAIDNTDLGRILCSAIGSHRWRFTVEGPGGHSYSGFGTTPSAIHAVCLAGAKVAHLKVPADPKTTFTIGTIKGGTTVNSIAASCSVDIDIRSLDDGELKKAEDFIFKAFEDAVAEENAIWGVTDPKKQVHLKTEPIGNRPGGTRPDECPVLQASRAAQAALGIELTSYTDSSTDANMPVSLGIPATCLSAGGRQVRTHTIDEYYECFDIEKGPQLAMLAAVALVGLAGEHGTAPLLKKNGV</sequence>
<dbReference type="Pfam" id="PF01546">
    <property type="entry name" value="Peptidase_M20"/>
    <property type="match status" value="1"/>
</dbReference>
<dbReference type="Gene3D" id="3.40.630.10">
    <property type="entry name" value="Zn peptidases"/>
    <property type="match status" value="1"/>
</dbReference>
<keyword evidence="5" id="KW-1185">Reference proteome</keyword>
<proteinExistence type="predicted"/>
<dbReference type="Pfam" id="PF07687">
    <property type="entry name" value="M20_dimer"/>
    <property type="match status" value="1"/>
</dbReference>
<dbReference type="InterPro" id="IPR011650">
    <property type="entry name" value="Peptidase_M20_dimer"/>
</dbReference>
<accession>A0ABS2DTH2</accession>
<keyword evidence="1" id="KW-0479">Metal-binding</keyword>
<dbReference type="EMBL" id="JACJJC010000015">
    <property type="protein sequence ID" value="MBM6704654.1"/>
    <property type="molecule type" value="Genomic_DNA"/>
</dbReference>
<evidence type="ECO:0000313" key="4">
    <source>
        <dbReference type="EMBL" id="MBM6704654.1"/>
    </source>
</evidence>
<dbReference type="SUPFAM" id="SSF55031">
    <property type="entry name" value="Bacterial exopeptidase dimerisation domain"/>
    <property type="match status" value="1"/>
</dbReference>
<evidence type="ECO:0000259" key="3">
    <source>
        <dbReference type="Pfam" id="PF07687"/>
    </source>
</evidence>
<dbReference type="InterPro" id="IPR036264">
    <property type="entry name" value="Bact_exopeptidase_dim_dom"/>
</dbReference>
<name>A0ABS2DTH2_9BURK</name>
<organism evidence="4 5">
    <name type="scientific">Sutterella massiliensis</name>
    <dbReference type="NCBI Taxonomy" id="1816689"/>
    <lineage>
        <taxon>Bacteria</taxon>
        <taxon>Pseudomonadati</taxon>
        <taxon>Pseudomonadota</taxon>
        <taxon>Betaproteobacteria</taxon>
        <taxon>Burkholderiales</taxon>
        <taxon>Sutterellaceae</taxon>
        <taxon>Sutterella</taxon>
    </lineage>
</organism>
<dbReference type="SUPFAM" id="SSF53187">
    <property type="entry name" value="Zn-dependent exopeptidases"/>
    <property type="match status" value="1"/>
</dbReference>
<dbReference type="InterPro" id="IPR050072">
    <property type="entry name" value="Peptidase_M20A"/>
</dbReference>
<protein>
    <submittedName>
        <fullName evidence="4">M20/M25/M40 family metallo-hydrolase</fullName>
    </submittedName>
</protein>
<dbReference type="PANTHER" id="PTHR43808">
    <property type="entry name" value="ACETYLORNITHINE DEACETYLASE"/>
    <property type="match status" value="1"/>
</dbReference>
<dbReference type="Proteomes" id="UP000715095">
    <property type="component" value="Unassembled WGS sequence"/>
</dbReference>
<keyword evidence="2" id="KW-0378">Hydrolase</keyword>
<comment type="caution">
    <text evidence="4">The sequence shown here is derived from an EMBL/GenBank/DDBJ whole genome shotgun (WGS) entry which is preliminary data.</text>
</comment>
<feature type="domain" description="Peptidase M20 dimerisation" evidence="3">
    <location>
        <begin position="205"/>
        <end position="301"/>
    </location>
</feature>
<evidence type="ECO:0000256" key="1">
    <source>
        <dbReference type="ARBA" id="ARBA00022723"/>
    </source>
</evidence>